<dbReference type="AlphaFoldDB" id="A0A2U1P3R5"/>
<protein>
    <submittedName>
        <fullName evidence="1">RNA-directed DNA polymerase, eukaryota, Reverse transcriptase zinc-binding domain protein</fullName>
    </submittedName>
</protein>
<dbReference type="PANTHER" id="PTHR35218:SF9">
    <property type="entry name" value="ENDONUCLEASE_EXONUCLEASE_PHOSPHATASE DOMAIN-CONTAINING PROTEIN"/>
    <property type="match status" value="1"/>
</dbReference>
<sequence>MANLNSECKIAVWNVRGMCNKEMQKDVKKFITDEKLSVCAVIETHIKEKQIKKICDFVYGDWHWYSNMKDSNKGCRIIIGWNQAEINIMPLHSSHQTILCVIEIKDSGSKFFCSFVYAANTGRERKVLWNTLKRHKSLVNDSSWVLMGDWNVSLNNEDHSEGGSCKTNDMIDFQDCLNHIEVEDLNSTGVHYTWVQSTGLNPKKGY</sequence>
<keyword evidence="2" id="KW-1185">Reference proteome</keyword>
<evidence type="ECO:0000313" key="2">
    <source>
        <dbReference type="Proteomes" id="UP000245207"/>
    </source>
</evidence>
<dbReference type="Gene3D" id="3.60.10.10">
    <property type="entry name" value="Endonuclease/exonuclease/phosphatase"/>
    <property type="match status" value="1"/>
</dbReference>
<dbReference type="GO" id="GO:0003964">
    <property type="term" value="F:RNA-directed DNA polymerase activity"/>
    <property type="evidence" value="ECO:0007669"/>
    <property type="project" value="UniProtKB-KW"/>
</dbReference>
<proteinExistence type="predicted"/>
<accession>A0A2U1P3R5</accession>
<dbReference type="EMBL" id="PKPP01001736">
    <property type="protein sequence ID" value="PWA80327.1"/>
    <property type="molecule type" value="Genomic_DNA"/>
</dbReference>
<dbReference type="PANTHER" id="PTHR35218">
    <property type="entry name" value="RNASE H DOMAIN-CONTAINING PROTEIN"/>
    <property type="match status" value="1"/>
</dbReference>
<dbReference type="OrthoDB" id="1932741at2759"/>
<dbReference type="Proteomes" id="UP000245207">
    <property type="component" value="Unassembled WGS sequence"/>
</dbReference>
<comment type="caution">
    <text evidence="1">The sequence shown here is derived from an EMBL/GenBank/DDBJ whole genome shotgun (WGS) entry which is preliminary data.</text>
</comment>
<gene>
    <name evidence="1" type="ORF">CTI12_AA158640</name>
</gene>
<keyword evidence="1" id="KW-0548">Nucleotidyltransferase</keyword>
<name>A0A2U1P3R5_ARTAN</name>
<organism evidence="1 2">
    <name type="scientific">Artemisia annua</name>
    <name type="common">Sweet wormwood</name>
    <dbReference type="NCBI Taxonomy" id="35608"/>
    <lineage>
        <taxon>Eukaryota</taxon>
        <taxon>Viridiplantae</taxon>
        <taxon>Streptophyta</taxon>
        <taxon>Embryophyta</taxon>
        <taxon>Tracheophyta</taxon>
        <taxon>Spermatophyta</taxon>
        <taxon>Magnoliopsida</taxon>
        <taxon>eudicotyledons</taxon>
        <taxon>Gunneridae</taxon>
        <taxon>Pentapetalae</taxon>
        <taxon>asterids</taxon>
        <taxon>campanulids</taxon>
        <taxon>Asterales</taxon>
        <taxon>Asteraceae</taxon>
        <taxon>Asteroideae</taxon>
        <taxon>Anthemideae</taxon>
        <taxon>Artemisiinae</taxon>
        <taxon>Artemisia</taxon>
    </lineage>
</organism>
<evidence type="ECO:0000313" key="1">
    <source>
        <dbReference type="EMBL" id="PWA80327.1"/>
    </source>
</evidence>
<keyword evidence="1" id="KW-0695">RNA-directed DNA polymerase</keyword>
<keyword evidence="1" id="KW-0808">Transferase</keyword>
<dbReference type="InterPro" id="IPR036691">
    <property type="entry name" value="Endo/exonu/phosph_ase_sf"/>
</dbReference>
<dbReference type="SUPFAM" id="SSF56219">
    <property type="entry name" value="DNase I-like"/>
    <property type="match status" value="1"/>
</dbReference>
<reference evidence="1 2" key="1">
    <citation type="journal article" date="2018" name="Mol. Plant">
        <title>The genome of Artemisia annua provides insight into the evolution of Asteraceae family and artemisinin biosynthesis.</title>
        <authorList>
            <person name="Shen Q."/>
            <person name="Zhang L."/>
            <person name="Liao Z."/>
            <person name="Wang S."/>
            <person name="Yan T."/>
            <person name="Shi P."/>
            <person name="Liu M."/>
            <person name="Fu X."/>
            <person name="Pan Q."/>
            <person name="Wang Y."/>
            <person name="Lv Z."/>
            <person name="Lu X."/>
            <person name="Zhang F."/>
            <person name="Jiang W."/>
            <person name="Ma Y."/>
            <person name="Chen M."/>
            <person name="Hao X."/>
            <person name="Li L."/>
            <person name="Tang Y."/>
            <person name="Lv G."/>
            <person name="Zhou Y."/>
            <person name="Sun X."/>
            <person name="Brodelius P.E."/>
            <person name="Rose J.K.C."/>
            <person name="Tang K."/>
        </authorList>
    </citation>
    <scope>NUCLEOTIDE SEQUENCE [LARGE SCALE GENOMIC DNA]</scope>
    <source>
        <strain evidence="2">cv. Huhao1</strain>
        <tissue evidence="1">Leaf</tissue>
    </source>
</reference>